<keyword evidence="6" id="KW-0411">Iron-sulfur</keyword>
<dbReference type="PANTHER" id="PTHR24960:SF85">
    <property type="entry name" value="POLYFERREDOXIN PROTEIN VHUB"/>
    <property type="match status" value="1"/>
</dbReference>
<dbReference type="RefSeq" id="WP_012159984.1">
    <property type="nucleotide sequence ID" value="NC_009922.1"/>
</dbReference>
<dbReference type="KEGG" id="aoe:Clos_2139"/>
<keyword evidence="9" id="KW-1185">Reference proteome</keyword>
<accession>A8MIP3</accession>
<protein>
    <recommendedName>
        <fullName evidence="2">Ferredoxin</fullName>
    </recommendedName>
</protein>
<evidence type="ECO:0000256" key="3">
    <source>
        <dbReference type="ARBA" id="ARBA00022485"/>
    </source>
</evidence>
<dbReference type="eggNOG" id="COG1143">
    <property type="taxonomic scope" value="Bacteria"/>
</dbReference>
<evidence type="ECO:0000256" key="1">
    <source>
        <dbReference type="ARBA" id="ARBA00003532"/>
    </source>
</evidence>
<dbReference type="GO" id="GO:0051539">
    <property type="term" value="F:4 iron, 4 sulfur cluster binding"/>
    <property type="evidence" value="ECO:0007669"/>
    <property type="project" value="UniProtKB-KW"/>
</dbReference>
<dbReference type="AlphaFoldDB" id="A8MIP3"/>
<evidence type="ECO:0000313" key="9">
    <source>
        <dbReference type="Proteomes" id="UP000000269"/>
    </source>
</evidence>
<evidence type="ECO:0000256" key="6">
    <source>
        <dbReference type="ARBA" id="ARBA00023014"/>
    </source>
</evidence>
<organism evidence="8 9">
    <name type="scientific">Alkaliphilus oremlandii (strain OhILAs)</name>
    <name type="common">Clostridium oremlandii (strain OhILAs)</name>
    <dbReference type="NCBI Taxonomy" id="350688"/>
    <lineage>
        <taxon>Bacteria</taxon>
        <taxon>Bacillati</taxon>
        <taxon>Bacillota</taxon>
        <taxon>Clostridia</taxon>
        <taxon>Peptostreptococcales</taxon>
        <taxon>Natronincolaceae</taxon>
        <taxon>Alkaliphilus</taxon>
    </lineage>
</organism>
<keyword evidence="3" id="KW-0004">4Fe-4S</keyword>
<dbReference type="InterPro" id="IPR017900">
    <property type="entry name" value="4Fe4S_Fe_S_CS"/>
</dbReference>
<proteinExistence type="predicted"/>
<dbReference type="GO" id="GO:0046872">
    <property type="term" value="F:metal ion binding"/>
    <property type="evidence" value="ECO:0007669"/>
    <property type="project" value="UniProtKB-KW"/>
</dbReference>
<dbReference type="Pfam" id="PF12838">
    <property type="entry name" value="Fer4_7"/>
    <property type="match status" value="1"/>
</dbReference>
<dbReference type="Gene3D" id="3.30.70.20">
    <property type="match status" value="2"/>
</dbReference>
<dbReference type="PANTHER" id="PTHR24960">
    <property type="entry name" value="PHOTOSYSTEM I IRON-SULFUR CENTER-RELATED"/>
    <property type="match status" value="1"/>
</dbReference>
<reference evidence="9" key="1">
    <citation type="submission" date="2007-10" db="EMBL/GenBank/DDBJ databases">
        <title>Complete genome of Alkaliphilus oremlandii OhILAs.</title>
        <authorList>
            <person name="Copeland A."/>
            <person name="Lucas S."/>
            <person name="Lapidus A."/>
            <person name="Barry K."/>
            <person name="Detter J.C."/>
            <person name="Glavina del Rio T."/>
            <person name="Hammon N."/>
            <person name="Israni S."/>
            <person name="Dalin E."/>
            <person name="Tice H."/>
            <person name="Pitluck S."/>
            <person name="Chain P."/>
            <person name="Malfatti S."/>
            <person name="Shin M."/>
            <person name="Vergez L."/>
            <person name="Schmutz J."/>
            <person name="Larimer F."/>
            <person name="Land M."/>
            <person name="Hauser L."/>
            <person name="Kyrpides N."/>
            <person name="Mikhailova N."/>
            <person name="Stolz J.F."/>
            <person name="Dawson A."/>
            <person name="Fisher E."/>
            <person name="Crable B."/>
            <person name="Perera E."/>
            <person name="Lisak J."/>
            <person name="Ranganathan M."/>
            <person name="Basu P."/>
            <person name="Richardson P."/>
        </authorList>
    </citation>
    <scope>NUCLEOTIDE SEQUENCE [LARGE SCALE GENOMIC DNA]</scope>
    <source>
        <strain evidence="9">OhILAs</strain>
    </source>
</reference>
<dbReference type="InterPro" id="IPR017896">
    <property type="entry name" value="4Fe4S_Fe-S-bd"/>
</dbReference>
<dbReference type="OrthoDB" id="9672at2"/>
<evidence type="ECO:0000256" key="2">
    <source>
        <dbReference type="ARBA" id="ARBA00013529"/>
    </source>
</evidence>
<name>A8MIP3_ALKOO</name>
<feature type="domain" description="4Fe-4S ferredoxin-type" evidence="7">
    <location>
        <begin position="50"/>
        <end position="79"/>
    </location>
</feature>
<dbReference type="SUPFAM" id="SSF54862">
    <property type="entry name" value="4Fe-4S ferredoxins"/>
    <property type="match status" value="2"/>
</dbReference>
<dbReference type="InterPro" id="IPR050157">
    <property type="entry name" value="PSI_iron-sulfur_center"/>
</dbReference>
<dbReference type="Proteomes" id="UP000000269">
    <property type="component" value="Chromosome"/>
</dbReference>
<evidence type="ECO:0000313" key="8">
    <source>
        <dbReference type="EMBL" id="ABW19675.1"/>
    </source>
</evidence>
<dbReference type="eggNOG" id="COG1148">
    <property type="taxonomic scope" value="Bacteria"/>
</dbReference>
<gene>
    <name evidence="8" type="ordered locus">Clos_2139</name>
</gene>
<dbReference type="HOGENOM" id="CLU_048087_0_0_9"/>
<keyword evidence="5" id="KW-0408">Iron</keyword>
<dbReference type="EMBL" id="CP000853">
    <property type="protein sequence ID" value="ABW19675.1"/>
    <property type="molecule type" value="Genomic_DNA"/>
</dbReference>
<evidence type="ECO:0000256" key="4">
    <source>
        <dbReference type="ARBA" id="ARBA00022723"/>
    </source>
</evidence>
<evidence type="ECO:0000256" key="5">
    <source>
        <dbReference type="ARBA" id="ARBA00023004"/>
    </source>
</evidence>
<keyword evidence="4" id="KW-0479">Metal-binding</keyword>
<dbReference type="PROSITE" id="PS51379">
    <property type="entry name" value="4FE4S_FER_2"/>
    <property type="match status" value="3"/>
</dbReference>
<feature type="domain" description="4Fe-4S ferredoxin-type" evidence="7">
    <location>
        <begin position="250"/>
        <end position="278"/>
    </location>
</feature>
<evidence type="ECO:0000259" key="7">
    <source>
        <dbReference type="PROSITE" id="PS51379"/>
    </source>
</evidence>
<dbReference type="STRING" id="350688.Clos_2139"/>
<feature type="domain" description="4Fe-4S ferredoxin-type" evidence="7">
    <location>
        <begin position="282"/>
        <end position="311"/>
    </location>
</feature>
<dbReference type="PROSITE" id="PS00198">
    <property type="entry name" value="4FE4S_FER_1"/>
    <property type="match status" value="2"/>
</dbReference>
<sequence length="362" mass="40607">MLIDYILEKLTEDSYPNILQERCLLNCSSMDPCTKCRDICPKDAMLLNSGKISMDENLCIGCGLCKAVCPTQAIQMKKLGEESILRVADGQEDMVFSCSIKGGAGATKLTCLHAFHPELLAILFLMQKDKMYQFNLSSCKNCSIAKHNNLLFYESLTKADNFVSSLGLHPKYEVITNENSLNHLTGKTMSRRDLFSIFRKESTNIATQAMDTIISEKESYLPIRKILLHKISSIADIQKENTIPTGSLLSTWRINEQCNGCGQCQSACPNKAWSLEKEDGTLKLYHHAGKCYQCRKCIESCSKKAIEGDDLRSGDINRYHLKKQISLTECSLCHKDFVAVQGEKECPICNKKEALRKKLASN</sequence>
<dbReference type="Pfam" id="PF00037">
    <property type="entry name" value="Fer4"/>
    <property type="match status" value="1"/>
</dbReference>
<comment type="function">
    <text evidence="1">Ferredoxins are iron-sulfur proteins that transfer electrons in a wide variety of metabolic reactions.</text>
</comment>